<feature type="region of interest" description="Disordered" evidence="1">
    <location>
        <begin position="319"/>
        <end position="338"/>
    </location>
</feature>
<keyword evidence="3" id="KW-1185">Reference proteome</keyword>
<comment type="caution">
    <text evidence="2">The sequence shown here is derived from an EMBL/GenBank/DDBJ whole genome shotgun (WGS) entry which is preliminary data.</text>
</comment>
<feature type="compositionally biased region" description="Gly residues" evidence="1">
    <location>
        <begin position="323"/>
        <end position="338"/>
    </location>
</feature>
<dbReference type="PANTHER" id="PTHR33050:SF7">
    <property type="entry name" value="RIBONUCLEASE H"/>
    <property type="match status" value="1"/>
</dbReference>
<gene>
    <name evidence="2" type="ORF">SNAT2548_LOCUS32143</name>
</gene>
<organism evidence="2 3">
    <name type="scientific">Symbiodinium natans</name>
    <dbReference type="NCBI Taxonomy" id="878477"/>
    <lineage>
        <taxon>Eukaryota</taxon>
        <taxon>Sar</taxon>
        <taxon>Alveolata</taxon>
        <taxon>Dinophyceae</taxon>
        <taxon>Suessiales</taxon>
        <taxon>Symbiodiniaceae</taxon>
        <taxon>Symbiodinium</taxon>
    </lineage>
</organism>
<accession>A0A812UHU6</accession>
<proteinExistence type="predicted"/>
<evidence type="ECO:0000313" key="2">
    <source>
        <dbReference type="EMBL" id="CAE7566824.1"/>
    </source>
</evidence>
<reference evidence="2" key="1">
    <citation type="submission" date="2021-02" db="EMBL/GenBank/DDBJ databases">
        <authorList>
            <person name="Dougan E. K."/>
            <person name="Rhodes N."/>
            <person name="Thang M."/>
            <person name="Chan C."/>
        </authorList>
    </citation>
    <scope>NUCLEOTIDE SEQUENCE</scope>
</reference>
<protein>
    <submittedName>
        <fullName evidence="2">Uncharacterized protein</fullName>
    </submittedName>
</protein>
<feature type="region of interest" description="Disordered" evidence="1">
    <location>
        <begin position="91"/>
        <end position="110"/>
    </location>
</feature>
<name>A0A812UHU6_9DINO</name>
<dbReference type="OrthoDB" id="413066at2759"/>
<dbReference type="Proteomes" id="UP000604046">
    <property type="component" value="Unassembled WGS sequence"/>
</dbReference>
<evidence type="ECO:0000313" key="3">
    <source>
        <dbReference type="Proteomes" id="UP000604046"/>
    </source>
</evidence>
<dbReference type="PANTHER" id="PTHR33050">
    <property type="entry name" value="REVERSE TRANSCRIPTASE DOMAIN-CONTAINING PROTEIN"/>
    <property type="match status" value="1"/>
</dbReference>
<evidence type="ECO:0000256" key="1">
    <source>
        <dbReference type="SAM" id="MobiDB-lite"/>
    </source>
</evidence>
<dbReference type="InterPro" id="IPR052055">
    <property type="entry name" value="Hepadnavirus_pol/RT"/>
</dbReference>
<sequence length="1681" mass="184618">MSVTDSTPNFRARATSLGLAGDVLDLIVDSGVNALAKYAFSSSYVPGQPDESPFVRAIKDMLKRDATVGELAVMRRLLHEAYSMASAELRQSVERSEDAPTKKLAQPERADRLAKQQARLAGLKIEGALEPADRLIDLMVAQYEENRVSHVELSRCISKEQEVLSASSKEDRHLTIDSAGTVRIKGKETHLSADLSSDLLLRYALTRRGLACDQANLLAFSHHDAWTERLMRARLEPPPPNYAPISQAQVIAADRKLWVKLAELTRAGVQVTAAGRPLDAVWAQACDHPDVLHLLQPMPVACGSTPLFRFGKGEGAESKGSGKFRGGPYGRGKGAGKSKGGGFVPKALEGGVSCTTQGHALCFGHNLGTCKEKVERQPELSGPGVTAPSDGEVFSVDPSLADRKELCVVPLPCPEETSSVDAFPNSTSCSEVLPRVETSLSDRPRLGGRGQVSCQVPRKGLVLELCARSATLSSCFAEARFEVLPVDHQTNRYHTLAKTCNLSLAEESSWEYLRWVCETFPVQFVHAAPPHGTCAKKRVSVRGLDRAPVRSEAWPWGFPDLSSADRARVDCANAILKGLVSFISFLDAKGILWSLENPKTSMLWELPPLRSILERSHSFCLQACAYGGPRPGWRMFVTNVPGLRSLAASCPGGHVHQHFLCERGGSEDANYPRPLCVQIVQQVCLALGVPALDEPSAAPVHASHAITVAACKQPRGRHIPPVMSEFADITSLDLDRVPPVNTKRRLLTACRHVPAGSKLLSFVKVGDEQDSSFRCFFGCYRTKEVFLREAMRLVHPFDKFLPLPDEVKRTLFATLCHGPAWIAARRAETLGKWTSWAADLLPKDLELRSSLEPGVRKVLKSKRLLLLQRIAEDIDWPDAGLFQQIQEGFELVGNQGPSGVFATELRPAQLTVSQLDDLVKSMKPALLGKVRSADLDDDAQLLWDKTMQEVSEGLLEGPLTVQQVEERYGGAWIPVRRFGVWQSSSGKQKLRPIDDYSENKVNLAFGYADKIDLRALDQLVCSVRLWMQQVLADGKVAIELSDGSCLRGSIHPCWRSEEGRLLELATLDLRAAYKQFPLSPKSRALSVLVLKNPVSKEVACFEAKALPFGGTASVVHFNRAARLLWAIGQHLHVCWLNFFDDYPILTPRVLAGSTKQTLKALVDLLGFDCSWEKWQDFSTRATMLGVEVDLSDVASVGVRIRNKEGRAGQVVSTVEELLRKESMPARKLLSVMGRIQFADAQVMGRTGRLALAEIRRWSRNHVDRVTVGRELMEAFGVLTDRLSSGTPRVVPCELPKQPVLVFTDGASEDALHTVGGILIRPGCDARFFACHVPSELVKAWEGSLKHLIGPVETYAALVARAVWHQFLSGQTYLHFIDNVGSQDSYVKGTSTSAIIRSLLVSYERIESNGASWPWFARVPSDSNPSDEPSRGVFDGIVKELAAKRDVYVNWGSTAPRCEKWNGAAFEAELGKNRWGTTGHVVASCPVGTLDCPPHRQEEHPELLQAPGRRRRQVGRQSLRGQDQHADVGALRTYPCDQATNMAEPMTKAQFVHESFQVFRSPCSGSVLGRNQAYKQFDGEDGCLKPGQVGTLVEDDRTSCPFLVEGPNGCTHWYNDGAIIVVNKDDKELLTPLGDMFEGMALLRFPVREGTWYAELEVSKLGKLGLSHASDGAFSILADPGL</sequence>
<dbReference type="SUPFAM" id="SSF56672">
    <property type="entry name" value="DNA/RNA polymerases"/>
    <property type="match status" value="1"/>
</dbReference>
<dbReference type="EMBL" id="CAJNDS010002695">
    <property type="protein sequence ID" value="CAE7566824.1"/>
    <property type="molecule type" value="Genomic_DNA"/>
</dbReference>
<dbReference type="InterPro" id="IPR043502">
    <property type="entry name" value="DNA/RNA_pol_sf"/>
</dbReference>